<organism evidence="2 3">
    <name type="scientific">Riccia fluitans</name>
    <dbReference type="NCBI Taxonomy" id="41844"/>
    <lineage>
        <taxon>Eukaryota</taxon>
        <taxon>Viridiplantae</taxon>
        <taxon>Streptophyta</taxon>
        <taxon>Embryophyta</taxon>
        <taxon>Marchantiophyta</taxon>
        <taxon>Marchantiopsida</taxon>
        <taxon>Marchantiidae</taxon>
        <taxon>Marchantiales</taxon>
        <taxon>Ricciaceae</taxon>
        <taxon>Riccia</taxon>
    </lineage>
</organism>
<dbReference type="EMBL" id="JBHFFA010000007">
    <property type="protein sequence ID" value="KAL2614125.1"/>
    <property type="molecule type" value="Genomic_DNA"/>
</dbReference>
<dbReference type="Proteomes" id="UP001605036">
    <property type="component" value="Unassembled WGS sequence"/>
</dbReference>
<keyword evidence="1" id="KW-1133">Transmembrane helix</keyword>
<gene>
    <name evidence="2" type="ORF">R1flu_025817</name>
</gene>
<keyword evidence="1" id="KW-0812">Transmembrane</keyword>
<protein>
    <submittedName>
        <fullName evidence="2">Uncharacterized protein</fullName>
    </submittedName>
</protein>
<accession>A0ABD1XZ79</accession>
<sequence>MGYGIGSVARTVGLVGAPCQGQPRFFSPDAEHCSNIQLVRPNSLKKSNYQGIRRSYGGDGNRSDHLSCSHAFGGYEVWLEFSPISRLSPRCRGWGVVVVQAKGPSDNGNRPAPQYSSQAKIRSEVISPFRTVRMFFSLAFIASGSLGFLLTLPRLIGALGHAANASPVEEVLKDIGIDLAAVALFALLYRSDVRARDVQLAKLSREETLGALRVELANKKVVTLEQLRGLCRIVIVSGSTSYVEQALEQGEQLRDELLERGVLVVPYPTDGPPLSSQPASSPVQQNSGSVAAVKEQTMVTPTSRWRANPIYTTEWARWLNEQKEIANLSEDKSVYISLRLDGRVRGSGVGLPPWKAFVAQLPPMKGIWKGPLDGMDGRI</sequence>
<evidence type="ECO:0000256" key="1">
    <source>
        <dbReference type="SAM" id="Phobius"/>
    </source>
</evidence>
<dbReference type="InterPro" id="IPR021883">
    <property type="entry name" value="LPA1-like"/>
</dbReference>
<proteinExistence type="predicted"/>
<dbReference type="Pfam" id="PF11998">
    <property type="entry name" value="DUF3493"/>
    <property type="match status" value="1"/>
</dbReference>
<reference evidence="2 3" key="1">
    <citation type="submission" date="2024-09" db="EMBL/GenBank/DDBJ databases">
        <title>Chromosome-scale assembly of Riccia fluitans.</title>
        <authorList>
            <person name="Paukszto L."/>
            <person name="Sawicki J."/>
            <person name="Karawczyk K."/>
            <person name="Piernik-Szablinska J."/>
            <person name="Szczecinska M."/>
            <person name="Mazdziarz M."/>
        </authorList>
    </citation>
    <scope>NUCLEOTIDE SEQUENCE [LARGE SCALE GENOMIC DNA]</scope>
    <source>
        <strain evidence="2">Rf_01</strain>
        <tissue evidence="2">Aerial parts of the thallus</tissue>
    </source>
</reference>
<evidence type="ECO:0000313" key="2">
    <source>
        <dbReference type="EMBL" id="KAL2614125.1"/>
    </source>
</evidence>
<feature type="transmembrane region" description="Helical" evidence="1">
    <location>
        <begin position="132"/>
        <end position="151"/>
    </location>
</feature>
<keyword evidence="3" id="KW-1185">Reference proteome</keyword>
<dbReference type="PANTHER" id="PTHR35498">
    <property type="entry name" value="PROTEIN LOW PSII ACCUMULATION 1, CHLOROPLASTIC"/>
    <property type="match status" value="1"/>
</dbReference>
<keyword evidence="1" id="KW-0472">Membrane</keyword>
<evidence type="ECO:0000313" key="3">
    <source>
        <dbReference type="Proteomes" id="UP001605036"/>
    </source>
</evidence>
<dbReference type="PANTHER" id="PTHR35498:SF1">
    <property type="entry name" value="LOW PSII ACCUMULATION-LIKE PROTEIN"/>
    <property type="match status" value="1"/>
</dbReference>
<name>A0ABD1XZ79_9MARC</name>
<comment type="caution">
    <text evidence="2">The sequence shown here is derived from an EMBL/GenBank/DDBJ whole genome shotgun (WGS) entry which is preliminary data.</text>
</comment>
<dbReference type="AlphaFoldDB" id="A0ABD1XZ79"/>